<dbReference type="PaxDb" id="3880-AES65143"/>
<accession>G7IG14</accession>
<dbReference type="EnsemblPlants" id="AES65143">
    <property type="protein sequence ID" value="AES65143"/>
    <property type="gene ID" value="MTR_2g035920"/>
</dbReference>
<reference evidence="3" key="3">
    <citation type="submission" date="2015-04" db="UniProtKB">
        <authorList>
            <consortium name="EnsemblPlants"/>
        </authorList>
    </citation>
    <scope>IDENTIFICATION</scope>
    <source>
        <strain evidence="3">cv. Jemalong A17</strain>
    </source>
</reference>
<protein>
    <submittedName>
        <fullName evidence="2 3">Uncharacterized protein</fullName>
    </submittedName>
</protein>
<name>G7IG14_MEDTR</name>
<dbReference type="AlphaFoldDB" id="G7IG14"/>
<gene>
    <name evidence="2" type="ordered locus">MTR_2g035920</name>
</gene>
<dbReference type="Proteomes" id="UP000002051">
    <property type="component" value="Chromosome 2"/>
</dbReference>
<sequence length="82" mass="9058">MGSSGKELRMGTKVVAHESTGSGTDIFYKREYGIGYYSTLPIGYPFSSLKELLPRTYPGNTRFDSQGEQHLTSAHASTHKLD</sequence>
<keyword evidence="4" id="KW-1185">Reference proteome</keyword>
<evidence type="ECO:0000313" key="3">
    <source>
        <dbReference type="EnsemblPlants" id="AES65143"/>
    </source>
</evidence>
<feature type="region of interest" description="Disordered" evidence="1">
    <location>
        <begin position="59"/>
        <end position="82"/>
    </location>
</feature>
<dbReference type="EMBL" id="CM001218">
    <property type="protein sequence ID" value="AES65143.1"/>
    <property type="molecule type" value="Genomic_DNA"/>
</dbReference>
<proteinExistence type="predicted"/>
<reference evidence="2 4" key="1">
    <citation type="journal article" date="2011" name="Nature">
        <title>The Medicago genome provides insight into the evolution of rhizobial symbioses.</title>
        <authorList>
            <person name="Young N.D."/>
            <person name="Debelle F."/>
            <person name="Oldroyd G.E."/>
            <person name="Geurts R."/>
            <person name="Cannon S.B."/>
            <person name="Udvardi M.K."/>
            <person name="Benedito V.A."/>
            <person name="Mayer K.F."/>
            <person name="Gouzy J."/>
            <person name="Schoof H."/>
            <person name="Van de Peer Y."/>
            <person name="Proost S."/>
            <person name="Cook D.R."/>
            <person name="Meyers B.C."/>
            <person name="Spannagl M."/>
            <person name="Cheung F."/>
            <person name="De Mita S."/>
            <person name="Krishnakumar V."/>
            <person name="Gundlach H."/>
            <person name="Zhou S."/>
            <person name="Mudge J."/>
            <person name="Bharti A.K."/>
            <person name="Murray J.D."/>
            <person name="Naoumkina M.A."/>
            <person name="Rosen B."/>
            <person name="Silverstein K.A."/>
            <person name="Tang H."/>
            <person name="Rombauts S."/>
            <person name="Zhao P.X."/>
            <person name="Zhou P."/>
            <person name="Barbe V."/>
            <person name="Bardou P."/>
            <person name="Bechner M."/>
            <person name="Bellec A."/>
            <person name="Berger A."/>
            <person name="Berges H."/>
            <person name="Bidwell S."/>
            <person name="Bisseling T."/>
            <person name="Choisne N."/>
            <person name="Couloux A."/>
            <person name="Denny R."/>
            <person name="Deshpande S."/>
            <person name="Dai X."/>
            <person name="Doyle J.J."/>
            <person name="Dudez A.M."/>
            <person name="Farmer A.D."/>
            <person name="Fouteau S."/>
            <person name="Franken C."/>
            <person name="Gibelin C."/>
            <person name="Gish J."/>
            <person name="Goldstein S."/>
            <person name="Gonzalez A.J."/>
            <person name="Green P.J."/>
            <person name="Hallab A."/>
            <person name="Hartog M."/>
            <person name="Hua A."/>
            <person name="Humphray S.J."/>
            <person name="Jeong D.H."/>
            <person name="Jing Y."/>
            <person name="Jocker A."/>
            <person name="Kenton S.M."/>
            <person name="Kim D.J."/>
            <person name="Klee K."/>
            <person name="Lai H."/>
            <person name="Lang C."/>
            <person name="Lin S."/>
            <person name="Macmil S.L."/>
            <person name="Magdelenat G."/>
            <person name="Matthews L."/>
            <person name="McCorrison J."/>
            <person name="Monaghan E.L."/>
            <person name="Mun J.H."/>
            <person name="Najar F.Z."/>
            <person name="Nicholson C."/>
            <person name="Noirot C."/>
            <person name="O'Bleness M."/>
            <person name="Paule C.R."/>
            <person name="Poulain J."/>
            <person name="Prion F."/>
            <person name="Qin B."/>
            <person name="Qu C."/>
            <person name="Retzel E.F."/>
            <person name="Riddle C."/>
            <person name="Sallet E."/>
            <person name="Samain S."/>
            <person name="Samson N."/>
            <person name="Sanders I."/>
            <person name="Saurat O."/>
            <person name="Scarpelli C."/>
            <person name="Schiex T."/>
            <person name="Segurens B."/>
            <person name="Severin A.J."/>
            <person name="Sherrier D.J."/>
            <person name="Shi R."/>
            <person name="Sims S."/>
            <person name="Singer S.R."/>
            <person name="Sinharoy S."/>
            <person name="Sterck L."/>
            <person name="Viollet A."/>
            <person name="Wang B.B."/>
            <person name="Wang K."/>
            <person name="Wang M."/>
            <person name="Wang X."/>
            <person name="Warfsmann J."/>
            <person name="Weissenbach J."/>
            <person name="White D.D."/>
            <person name="White J.D."/>
            <person name="Wiley G.B."/>
            <person name="Wincker P."/>
            <person name="Xing Y."/>
            <person name="Yang L."/>
            <person name="Yao Z."/>
            <person name="Ying F."/>
            <person name="Zhai J."/>
            <person name="Zhou L."/>
            <person name="Zuber A."/>
            <person name="Denarie J."/>
            <person name="Dixon R.A."/>
            <person name="May G.D."/>
            <person name="Schwartz D.C."/>
            <person name="Rogers J."/>
            <person name="Quetier F."/>
            <person name="Town C.D."/>
            <person name="Roe B.A."/>
        </authorList>
    </citation>
    <scope>NUCLEOTIDE SEQUENCE [LARGE SCALE GENOMIC DNA]</scope>
    <source>
        <strain evidence="2">A17</strain>
        <strain evidence="3 4">cv. Jemalong A17</strain>
    </source>
</reference>
<evidence type="ECO:0000313" key="4">
    <source>
        <dbReference type="Proteomes" id="UP000002051"/>
    </source>
</evidence>
<feature type="compositionally biased region" description="Polar residues" evidence="1">
    <location>
        <begin position="59"/>
        <end position="76"/>
    </location>
</feature>
<organism evidence="2 4">
    <name type="scientific">Medicago truncatula</name>
    <name type="common">Barrel medic</name>
    <name type="synonym">Medicago tribuloides</name>
    <dbReference type="NCBI Taxonomy" id="3880"/>
    <lineage>
        <taxon>Eukaryota</taxon>
        <taxon>Viridiplantae</taxon>
        <taxon>Streptophyta</taxon>
        <taxon>Embryophyta</taxon>
        <taxon>Tracheophyta</taxon>
        <taxon>Spermatophyta</taxon>
        <taxon>Magnoliopsida</taxon>
        <taxon>eudicotyledons</taxon>
        <taxon>Gunneridae</taxon>
        <taxon>Pentapetalae</taxon>
        <taxon>rosids</taxon>
        <taxon>fabids</taxon>
        <taxon>Fabales</taxon>
        <taxon>Fabaceae</taxon>
        <taxon>Papilionoideae</taxon>
        <taxon>50 kb inversion clade</taxon>
        <taxon>NPAAA clade</taxon>
        <taxon>Hologalegina</taxon>
        <taxon>IRL clade</taxon>
        <taxon>Trifolieae</taxon>
        <taxon>Medicago</taxon>
    </lineage>
</organism>
<reference evidence="2 4" key="2">
    <citation type="journal article" date="2014" name="BMC Genomics">
        <title>An improved genome release (version Mt4.0) for the model legume Medicago truncatula.</title>
        <authorList>
            <person name="Tang H."/>
            <person name="Krishnakumar V."/>
            <person name="Bidwell S."/>
            <person name="Rosen B."/>
            <person name="Chan A."/>
            <person name="Zhou S."/>
            <person name="Gentzbittel L."/>
            <person name="Childs K.L."/>
            <person name="Yandell M."/>
            <person name="Gundlach H."/>
            <person name="Mayer K.F."/>
            <person name="Schwartz D.C."/>
            <person name="Town C.D."/>
        </authorList>
    </citation>
    <scope>GENOME REANNOTATION</scope>
    <source>
        <strain evidence="3 4">cv. Jemalong A17</strain>
    </source>
</reference>
<dbReference type="HOGENOM" id="CLU_2561720_0_0_1"/>
<evidence type="ECO:0000313" key="2">
    <source>
        <dbReference type="EMBL" id="AES65143.1"/>
    </source>
</evidence>
<evidence type="ECO:0000256" key="1">
    <source>
        <dbReference type="SAM" id="MobiDB-lite"/>
    </source>
</evidence>